<name>A0A182N9G4_9DIPT</name>
<evidence type="ECO:0000313" key="2">
    <source>
        <dbReference type="EnsemblMetazoa" id="ADIR004289-PA"/>
    </source>
</evidence>
<dbReference type="STRING" id="7168.A0A182N9G4"/>
<dbReference type="Gene3D" id="1.25.40.180">
    <property type="match status" value="1"/>
</dbReference>
<dbReference type="VEuPathDB" id="VectorBase:ADIR004289"/>
<dbReference type="GO" id="GO:0005829">
    <property type="term" value="C:cytosol"/>
    <property type="evidence" value="ECO:0007669"/>
    <property type="project" value="TreeGrafter"/>
</dbReference>
<feature type="compositionally biased region" description="Low complexity" evidence="1">
    <location>
        <begin position="400"/>
        <end position="421"/>
    </location>
</feature>
<protein>
    <submittedName>
        <fullName evidence="2">Uncharacterized protein</fullName>
    </submittedName>
</protein>
<evidence type="ECO:0000256" key="1">
    <source>
        <dbReference type="SAM" id="MobiDB-lite"/>
    </source>
</evidence>
<organism evidence="2 3">
    <name type="scientific">Anopheles dirus</name>
    <dbReference type="NCBI Taxonomy" id="7168"/>
    <lineage>
        <taxon>Eukaryota</taxon>
        <taxon>Metazoa</taxon>
        <taxon>Ecdysozoa</taxon>
        <taxon>Arthropoda</taxon>
        <taxon>Hexapoda</taxon>
        <taxon>Insecta</taxon>
        <taxon>Pterygota</taxon>
        <taxon>Neoptera</taxon>
        <taxon>Endopterygota</taxon>
        <taxon>Diptera</taxon>
        <taxon>Nematocera</taxon>
        <taxon>Culicoidea</taxon>
        <taxon>Culicidae</taxon>
        <taxon>Anophelinae</taxon>
        <taxon>Anopheles</taxon>
    </lineage>
</organism>
<dbReference type="GO" id="GO:0008494">
    <property type="term" value="F:translation activator activity"/>
    <property type="evidence" value="ECO:0007669"/>
    <property type="project" value="TreeGrafter"/>
</dbReference>
<proteinExistence type="predicted"/>
<feature type="region of interest" description="Disordered" evidence="1">
    <location>
        <begin position="283"/>
        <end position="594"/>
    </location>
</feature>
<dbReference type="Proteomes" id="UP000075884">
    <property type="component" value="Unassembled WGS sequence"/>
</dbReference>
<feature type="compositionally biased region" description="Pro residues" evidence="1">
    <location>
        <begin position="534"/>
        <end position="544"/>
    </location>
</feature>
<dbReference type="PANTHER" id="PTHR23254">
    <property type="entry name" value="EIF4G DOMAIN PROTEIN"/>
    <property type="match status" value="1"/>
</dbReference>
<keyword evidence="3" id="KW-1185">Reference proteome</keyword>
<feature type="compositionally biased region" description="Polar residues" evidence="1">
    <location>
        <begin position="324"/>
        <end position="344"/>
    </location>
</feature>
<feature type="compositionally biased region" description="Polar residues" evidence="1">
    <location>
        <begin position="505"/>
        <end position="517"/>
    </location>
</feature>
<evidence type="ECO:0000313" key="3">
    <source>
        <dbReference type="Proteomes" id="UP000075884"/>
    </source>
</evidence>
<dbReference type="GO" id="GO:0006446">
    <property type="term" value="P:regulation of translational initiation"/>
    <property type="evidence" value="ECO:0007669"/>
    <property type="project" value="TreeGrafter"/>
</dbReference>
<reference evidence="2" key="2">
    <citation type="submission" date="2020-05" db="UniProtKB">
        <authorList>
            <consortium name="EnsemblMetazoa"/>
        </authorList>
    </citation>
    <scope>IDENTIFICATION</scope>
    <source>
        <strain evidence="2">WRAIR2</strain>
    </source>
</reference>
<dbReference type="PANTHER" id="PTHR23254:SF18">
    <property type="entry name" value="RE28271P"/>
    <property type="match status" value="1"/>
</dbReference>
<reference evidence="3" key="1">
    <citation type="submission" date="2013-03" db="EMBL/GenBank/DDBJ databases">
        <title>The Genome Sequence of Anopheles dirus WRAIR2.</title>
        <authorList>
            <consortium name="The Broad Institute Genomics Platform"/>
            <person name="Neafsey D.E."/>
            <person name="Walton C."/>
            <person name="Walker B."/>
            <person name="Young S.K."/>
            <person name="Zeng Q."/>
            <person name="Gargeya S."/>
            <person name="Fitzgerald M."/>
            <person name="Haas B."/>
            <person name="Abouelleil A."/>
            <person name="Allen A.W."/>
            <person name="Alvarado L."/>
            <person name="Arachchi H.M."/>
            <person name="Berlin A.M."/>
            <person name="Chapman S.B."/>
            <person name="Gainer-Dewar J."/>
            <person name="Goldberg J."/>
            <person name="Griggs A."/>
            <person name="Gujja S."/>
            <person name="Hansen M."/>
            <person name="Howarth C."/>
            <person name="Imamovic A."/>
            <person name="Ireland A."/>
            <person name="Larimer J."/>
            <person name="McCowan C."/>
            <person name="Murphy C."/>
            <person name="Pearson M."/>
            <person name="Poon T.W."/>
            <person name="Priest M."/>
            <person name="Roberts A."/>
            <person name="Saif S."/>
            <person name="Shea T."/>
            <person name="Sisk P."/>
            <person name="Sykes S."/>
            <person name="Wortman J."/>
            <person name="Nusbaum C."/>
            <person name="Birren B."/>
        </authorList>
    </citation>
    <scope>NUCLEOTIDE SEQUENCE [LARGE SCALE GENOMIC DNA]</scope>
    <source>
        <strain evidence="3">WRAIR2</strain>
    </source>
</reference>
<dbReference type="InterPro" id="IPR051367">
    <property type="entry name" value="mRNA_TranslReg/HistoneTransl"/>
</dbReference>
<dbReference type="AlphaFoldDB" id="A0A182N9G4"/>
<dbReference type="EnsemblMetazoa" id="ADIR004289-RA">
    <property type="protein sequence ID" value="ADIR004289-PA"/>
    <property type="gene ID" value="ADIR004289"/>
</dbReference>
<feature type="region of interest" description="Disordered" evidence="1">
    <location>
        <begin position="1"/>
        <end position="31"/>
    </location>
</feature>
<accession>A0A182N9G4</accession>
<sequence length="638" mass="69402">MEQPQQKGSHHQPSAASADHHHQHHQQQSAMFDEMRQEIGKIDVYAETIELTYHLRKFAELFRRRITSDQLINDLFVYLNEAALADDKFAIQLATVFASRQLGDVTINETKIRNAMIAMLQQNFLAIDRLKREDVRRFYNSVTLLGEYYNRKKVALGNRINILGQSLLLLLTSEVELEINRSCQQPSGTYRFDPEFAKLLLAQITLNGAVAREEHRKEANDLLYTIRKALIVIPGLCARAKSFLLMALDLYHGNLGEELLDKLYGKYLIEPAPAVVGKEKAESIANGTGPSEVIEENSALSKQSKNKAPESEAPAPKGRGSKPNGPSNNVRATSGKPATQNLTTNDKENKRRPAQTKVAPAKKTSPKAVAANGAAVGAGGRTIRVHEDGNIVATITRDSAPTTPTKKQPPALPAPAANPSTRSPTKKGLSPRMEKLATLPKITITCSTPSPKRTQDKPAGALSPRAVLGPSMAKQKAAPPKSPTPSRQQTVEKRPVRGPVKGSSVVATEATNTSRDQVPNGPSAGIGDIQPASPTYPKPPAPPKSPHEQENSCDWGKPIVPLEKPSVEPGAPANGCVHPPNVGNGHVELPSKPTVKPSYFREENVENLSWDALIPLDDESPQKVNPHTKSFLSFLANE</sequence>